<reference evidence="1 2" key="1">
    <citation type="submission" date="2009-11" db="EMBL/GenBank/DDBJ databases">
        <title>Annotation of Allomyces macrogynus ATCC 38327.</title>
        <authorList>
            <consortium name="The Broad Institute Genome Sequencing Platform"/>
            <person name="Russ C."/>
            <person name="Cuomo C."/>
            <person name="Burger G."/>
            <person name="Gray M.W."/>
            <person name="Holland P.W.H."/>
            <person name="King N."/>
            <person name="Lang F.B.F."/>
            <person name="Roger A.J."/>
            <person name="Ruiz-Trillo I."/>
            <person name="Young S.K."/>
            <person name="Zeng Q."/>
            <person name="Gargeya S."/>
            <person name="Fitzgerald M."/>
            <person name="Haas B."/>
            <person name="Abouelleil A."/>
            <person name="Alvarado L."/>
            <person name="Arachchi H.M."/>
            <person name="Berlin A."/>
            <person name="Chapman S.B."/>
            <person name="Gearin G."/>
            <person name="Goldberg J."/>
            <person name="Griggs A."/>
            <person name="Gujja S."/>
            <person name="Hansen M."/>
            <person name="Heiman D."/>
            <person name="Howarth C."/>
            <person name="Larimer J."/>
            <person name="Lui A."/>
            <person name="MacDonald P.J.P."/>
            <person name="McCowen C."/>
            <person name="Montmayeur A."/>
            <person name="Murphy C."/>
            <person name="Neiman D."/>
            <person name="Pearson M."/>
            <person name="Priest M."/>
            <person name="Roberts A."/>
            <person name="Saif S."/>
            <person name="Shea T."/>
            <person name="Sisk P."/>
            <person name="Stolte C."/>
            <person name="Sykes S."/>
            <person name="Wortman J."/>
            <person name="Nusbaum C."/>
            <person name="Birren B."/>
        </authorList>
    </citation>
    <scope>NUCLEOTIDE SEQUENCE [LARGE SCALE GENOMIC DNA]</scope>
    <source>
        <strain evidence="1 2">ATCC 38327</strain>
    </source>
</reference>
<evidence type="ECO:0000313" key="2">
    <source>
        <dbReference type="Proteomes" id="UP000054350"/>
    </source>
</evidence>
<gene>
    <name evidence="1" type="ORF">AMAG_19597</name>
</gene>
<sequence>MATDPSNQAGHLADEDVVLGFNLRDCSGSGLIAANGAFFCDAGFAGTDCALRVPVSQPVAVLNDLPSRRRSVALFVDAVASASSPAERDSFKYFARALACAGIDVTVYTTTRLALDNVDDNRITVERVPSLPGSTTTALVAVCQDLMTCNHSFDVIYFDADSHAAFHTVAAAALGTRCIPSRLVVGVTHPGTGTDVENVLRDRTIALANHVVFASEELRDAAAAGGNHKGAQFAPLLTSGAHVADAPACRSGPPPGA</sequence>
<name>A0A0L0SVT9_ALLM3</name>
<keyword evidence="2" id="KW-1185">Reference proteome</keyword>
<protein>
    <submittedName>
        <fullName evidence="1">Uncharacterized protein</fullName>
    </submittedName>
</protein>
<reference evidence="2" key="2">
    <citation type="submission" date="2009-11" db="EMBL/GenBank/DDBJ databases">
        <title>The Genome Sequence of Allomyces macrogynus strain ATCC 38327.</title>
        <authorList>
            <consortium name="The Broad Institute Genome Sequencing Platform"/>
            <person name="Russ C."/>
            <person name="Cuomo C."/>
            <person name="Shea T."/>
            <person name="Young S.K."/>
            <person name="Zeng Q."/>
            <person name="Koehrsen M."/>
            <person name="Haas B."/>
            <person name="Borodovsky M."/>
            <person name="Guigo R."/>
            <person name="Alvarado L."/>
            <person name="Berlin A."/>
            <person name="Borenstein D."/>
            <person name="Chen Z."/>
            <person name="Engels R."/>
            <person name="Freedman E."/>
            <person name="Gellesch M."/>
            <person name="Goldberg J."/>
            <person name="Griggs A."/>
            <person name="Gujja S."/>
            <person name="Heiman D."/>
            <person name="Hepburn T."/>
            <person name="Howarth C."/>
            <person name="Jen D."/>
            <person name="Larson L."/>
            <person name="Lewis B."/>
            <person name="Mehta T."/>
            <person name="Park D."/>
            <person name="Pearson M."/>
            <person name="Roberts A."/>
            <person name="Saif S."/>
            <person name="Shenoy N."/>
            <person name="Sisk P."/>
            <person name="Stolte C."/>
            <person name="Sykes S."/>
            <person name="Walk T."/>
            <person name="White J."/>
            <person name="Yandava C."/>
            <person name="Burger G."/>
            <person name="Gray M.W."/>
            <person name="Holland P.W.H."/>
            <person name="King N."/>
            <person name="Lang F.B.F."/>
            <person name="Roger A.J."/>
            <person name="Ruiz-Trillo I."/>
            <person name="Lander E."/>
            <person name="Nusbaum C."/>
        </authorList>
    </citation>
    <scope>NUCLEOTIDE SEQUENCE [LARGE SCALE GENOMIC DNA]</scope>
    <source>
        <strain evidence="2">ATCC 38327</strain>
    </source>
</reference>
<dbReference type="Proteomes" id="UP000054350">
    <property type="component" value="Unassembled WGS sequence"/>
</dbReference>
<dbReference type="OrthoDB" id="3784at2759"/>
<dbReference type="AlphaFoldDB" id="A0A0L0SVT9"/>
<accession>A0A0L0SVT9</accession>
<dbReference type="VEuPathDB" id="FungiDB:AMAG_19597"/>
<proteinExistence type="predicted"/>
<evidence type="ECO:0000313" key="1">
    <source>
        <dbReference type="EMBL" id="KNE66586.1"/>
    </source>
</evidence>
<organism evidence="1 2">
    <name type="scientific">Allomyces macrogynus (strain ATCC 38327)</name>
    <name type="common">Allomyces javanicus var. macrogynus</name>
    <dbReference type="NCBI Taxonomy" id="578462"/>
    <lineage>
        <taxon>Eukaryota</taxon>
        <taxon>Fungi</taxon>
        <taxon>Fungi incertae sedis</taxon>
        <taxon>Blastocladiomycota</taxon>
        <taxon>Blastocladiomycetes</taxon>
        <taxon>Blastocladiales</taxon>
        <taxon>Blastocladiaceae</taxon>
        <taxon>Allomyces</taxon>
    </lineage>
</organism>
<dbReference type="EMBL" id="GG745350">
    <property type="protein sequence ID" value="KNE66586.1"/>
    <property type="molecule type" value="Genomic_DNA"/>
</dbReference>
<dbReference type="eggNOG" id="ENOG502TCFN">
    <property type="taxonomic scope" value="Eukaryota"/>
</dbReference>